<feature type="signal peptide" evidence="1">
    <location>
        <begin position="1"/>
        <end position="19"/>
    </location>
</feature>
<dbReference type="RefSeq" id="WP_007547397.1">
    <property type="nucleotide sequence ID" value="NZ_ABZS01000119.1"/>
</dbReference>
<sequence>MIRKIIVLAVLILASKSFAKDILKDKFGNPVKLPENKLIVLNFMAYSCGHCMAEIPTIKKVLREPEFKNNFVVIAFAIDGKQNDFKDPEFPTYANHPENQVRFPILGTPTTYIITSNGKKLITIYGALTEENFRKYLKEALKKVQSAPGRI</sequence>
<evidence type="ECO:0000259" key="2">
    <source>
        <dbReference type="PROSITE" id="PS51352"/>
    </source>
</evidence>
<dbReference type="AlphaFoldDB" id="C4FKW2"/>
<dbReference type="InterPro" id="IPR012336">
    <property type="entry name" value="Thioredoxin-like_fold"/>
</dbReference>
<evidence type="ECO:0000313" key="3">
    <source>
        <dbReference type="EMBL" id="EEP60293.1"/>
    </source>
</evidence>
<reference evidence="3 4" key="1">
    <citation type="submission" date="2009-04" db="EMBL/GenBank/DDBJ databases">
        <authorList>
            <person name="Reysenbach A.-L."/>
            <person name="Heidelberg J.F."/>
            <person name="Nelson W.C."/>
        </authorList>
    </citation>
    <scope>NUCLEOTIDE SEQUENCE [LARGE SCALE GENOMIC DNA]</scope>
    <source>
        <strain evidence="3 4">SS-5</strain>
    </source>
</reference>
<dbReference type="CDD" id="cd02966">
    <property type="entry name" value="TlpA_like_family"/>
    <property type="match status" value="1"/>
</dbReference>
<dbReference type="PROSITE" id="PS51352">
    <property type="entry name" value="THIOREDOXIN_2"/>
    <property type="match status" value="1"/>
</dbReference>
<comment type="caution">
    <text evidence="3">The sequence shown here is derived from an EMBL/GenBank/DDBJ whole genome shotgun (WGS) entry which is preliminary data.</text>
</comment>
<dbReference type="SUPFAM" id="SSF52833">
    <property type="entry name" value="Thioredoxin-like"/>
    <property type="match status" value="1"/>
</dbReference>
<organism evidence="3 4">
    <name type="scientific">Sulfurihydrogenibium yellowstonense SS-5</name>
    <dbReference type="NCBI Taxonomy" id="432331"/>
    <lineage>
        <taxon>Bacteria</taxon>
        <taxon>Pseudomonadati</taxon>
        <taxon>Aquificota</taxon>
        <taxon>Aquificia</taxon>
        <taxon>Aquificales</taxon>
        <taxon>Hydrogenothermaceae</taxon>
        <taxon>Sulfurihydrogenibium</taxon>
    </lineage>
</organism>
<dbReference type="Proteomes" id="UP000005540">
    <property type="component" value="Unassembled WGS sequence"/>
</dbReference>
<evidence type="ECO:0000313" key="4">
    <source>
        <dbReference type="Proteomes" id="UP000005540"/>
    </source>
</evidence>
<evidence type="ECO:0000256" key="1">
    <source>
        <dbReference type="SAM" id="SignalP"/>
    </source>
</evidence>
<feature type="chain" id="PRO_5002938132" evidence="1">
    <location>
        <begin position="20"/>
        <end position="151"/>
    </location>
</feature>
<proteinExistence type="predicted"/>
<gene>
    <name evidence="3" type="ORF">SULYE_1212</name>
</gene>
<dbReference type="Pfam" id="PF13098">
    <property type="entry name" value="Thioredoxin_2"/>
    <property type="match status" value="1"/>
</dbReference>
<protein>
    <submittedName>
        <fullName evidence="3">Thioredoxin</fullName>
    </submittedName>
</protein>
<feature type="domain" description="Thioredoxin" evidence="2">
    <location>
        <begin position="12"/>
        <end position="142"/>
    </location>
</feature>
<keyword evidence="1" id="KW-0732">Signal</keyword>
<dbReference type="OrthoDB" id="9788279at2"/>
<dbReference type="Gene3D" id="3.40.30.10">
    <property type="entry name" value="Glutaredoxin"/>
    <property type="match status" value="1"/>
</dbReference>
<dbReference type="InterPro" id="IPR013766">
    <property type="entry name" value="Thioredoxin_domain"/>
</dbReference>
<dbReference type="EMBL" id="ABZS01000119">
    <property type="protein sequence ID" value="EEP60293.1"/>
    <property type="molecule type" value="Genomic_DNA"/>
</dbReference>
<dbReference type="InterPro" id="IPR036249">
    <property type="entry name" value="Thioredoxin-like_sf"/>
</dbReference>
<name>C4FKW2_9AQUI</name>
<keyword evidence="4" id="KW-1185">Reference proteome</keyword>
<accession>C4FKW2</accession>